<name>A0A8C6SI57_9GOBI</name>
<keyword evidence="3" id="KW-1185">Reference proteome</keyword>
<dbReference type="Ensembl" id="ENSNMLT00000007079.1">
    <property type="protein sequence ID" value="ENSNMLP00000006181.1"/>
    <property type="gene ID" value="ENSNMLG00000004516.1"/>
</dbReference>
<sequence length="394" mass="44171">MAVCRVCSAAWKTVAENGLIKARSLATSASLYVRRAPAPGPLPNQDIDVTDLESLEKYRSYIRYVREAQEADNKPAWWCTYRKHVQQADPHHGEELVDIGLPYDQPNRTRQVRERKQHMKENKRNTELERAARLRTLKVPLERVQQTWVQTSAPFHIRRLAEHYGVYRDLFPNAYFLPQVPLKVCHGPDGSVHYGNRLTPTEVRTAMFYPIALPYLRMVLSRRRRQPHKSASRQRRARCGRCCSHVQGEHPSRSGGRGAGAVSLPAPLPRQRHRLPPLRLCPLQTGRTHRLPGGGTTVAMSFPGGAHVQDSGLLQTAPGAHDTHRAGLLPERVGRLGHPDLPPHAQHEGASIRVHPSPGVPPSPGQVPAQTAPALPGPLQRRKTTHLRDILRHV</sequence>
<reference evidence="2" key="2">
    <citation type="submission" date="2025-09" db="UniProtKB">
        <authorList>
            <consortium name="Ensembl"/>
        </authorList>
    </citation>
    <scope>IDENTIFICATION</scope>
</reference>
<evidence type="ECO:0000313" key="2">
    <source>
        <dbReference type="Ensembl" id="ENSNMLP00000006181.1"/>
    </source>
</evidence>
<feature type="region of interest" description="Disordered" evidence="1">
    <location>
        <begin position="339"/>
        <end position="382"/>
    </location>
</feature>
<dbReference type="Proteomes" id="UP000694523">
    <property type="component" value="Unplaced"/>
</dbReference>
<reference evidence="2" key="1">
    <citation type="submission" date="2025-08" db="UniProtKB">
        <authorList>
            <consortium name="Ensembl"/>
        </authorList>
    </citation>
    <scope>IDENTIFICATION</scope>
</reference>
<feature type="region of interest" description="Disordered" evidence="1">
    <location>
        <begin position="246"/>
        <end position="273"/>
    </location>
</feature>
<dbReference type="InterPro" id="IPR036610">
    <property type="entry name" value="PEBP-like_sf"/>
</dbReference>
<dbReference type="AlphaFoldDB" id="A0A8C6SI57"/>
<organism evidence="2 3">
    <name type="scientific">Neogobius melanostomus</name>
    <name type="common">round goby</name>
    <dbReference type="NCBI Taxonomy" id="47308"/>
    <lineage>
        <taxon>Eukaryota</taxon>
        <taxon>Metazoa</taxon>
        <taxon>Chordata</taxon>
        <taxon>Craniata</taxon>
        <taxon>Vertebrata</taxon>
        <taxon>Euteleostomi</taxon>
        <taxon>Actinopterygii</taxon>
        <taxon>Neopterygii</taxon>
        <taxon>Teleostei</taxon>
        <taxon>Neoteleostei</taxon>
        <taxon>Acanthomorphata</taxon>
        <taxon>Gobiaria</taxon>
        <taxon>Gobiiformes</taxon>
        <taxon>Gobioidei</taxon>
        <taxon>Gobiidae</taxon>
        <taxon>Benthophilinae</taxon>
        <taxon>Neogobiini</taxon>
        <taxon>Neogobius</taxon>
    </lineage>
</organism>
<evidence type="ECO:0000256" key="1">
    <source>
        <dbReference type="SAM" id="MobiDB-lite"/>
    </source>
</evidence>
<proteinExistence type="predicted"/>
<protein>
    <submittedName>
        <fullName evidence="2">Mitochondrial ribosomal protein L38</fullName>
    </submittedName>
</protein>
<dbReference type="SUPFAM" id="SSF49777">
    <property type="entry name" value="PEBP-like"/>
    <property type="match status" value="1"/>
</dbReference>
<accession>A0A8C6SI57</accession>
<evidence type="ECO:0000313" key="3">
    <source>
        <dbReference type="Proteomes" id="UP000694523"/>
    </source>
</evidence>